<keyword evidence="4" id="KW-0548">Nucleotidyltransferase</keyword>
<feature type="domain" description="Polymerase/histidinol phosphatase N-terminal" evidence="8">
    <location>
        <begin position="5"/>
        <end position="72"/>
    </location>
</feature>
<sequence length="1108" mass="131609">MSNFTHLNLHTEYSIIDGIIKIEKLINYYKLIKINSICVTDIANIASFPEYYYHCLENNIKPLAGIELFLIYYDRVIPIIILAKNFFGYLKIMEITSNCWRYSNLDNGVFVTKNWLINNFKNIIIILNLRYLFLDIFLNKEEFIIFLKELKIFFSDDIYIEICKINLPFEKYINKKIIFIANFLNINMAATNSVKFMFKDEFNASLSKVLISQNIEFNDSLFFDYSEHQYIKTFNEMNLIFKNFKKPLLNTLDIINKCNLNFNIYKLSLPKINLKKYNIRKKVFHLLLKIGLKKRIKKKNKNIHYYLNRINKEIIIINFLSLIDYFLVITEFMHWVKKNKIASGPGRGSGSSSLICYGLYISDLDPVNENLSFERFITSERIGVPDLDLDFCAIERDIIVDHIFDYYNYRNVSQIVTFHGLSVKTSVRDVGKSLGIDYSFGERLSKSIPFSLTLSMEKIFRTNLRVRRYIATNKKGFDIWKISSQIEGMFRNISKHSGGVIIANEGVNKNSPILVDEDDILTHYEKIILQDIGLIKFDFLGLKTISIIGLTLNMLPEEYSKYFIIDDFHTIQLINYGDTELVFQLDSNGMKKLIKYHFVENVFDLINLLSLFRPGPIQSGLIDDFVNRKHNLKICYYPYKETNYIWSYPALIFTHGVILFQEQIFQLILIYFECDNFSAEKVYNAMLYKHKTLIYLKIFFVKKCFRFKINKLDSEVFFNLIERFALYSFNKTHAHSYSKIVYQTAYLKSNFLLEFCIANILVDQLLAFDLNKVLMDVKLSGVVIYPPDINISQENFKVYKLGIVYGFSIVNFIDEVFIDKILYYRNKLFYYNNFEVFCKIFSIFKIKNKKIIENLIFCGFFDCFRINRINLFINFQFIYEKINLLLKEYNRSIIYKFLNYIDYTNLYLLKKRYLDSNPTNLLNLEKKILKIYSTTLPSYLFFLRLLGHNNFNNLERFEQNKVNFTVAVVKKPHFFERNKKNFKAYNEEIFLYYKISRKMSLPKNDMSLLMAFSNINKKNFLIFRVITSKLLNNFNSLIFLFVKQKNIINILKNIINMFTFLGSKIYFCLKIKKKFYFFDTKITVNLNESFNTFLNSIGIKKFFFVQLI</sequence>
<dbReference type="EMBL" id="CP003541">
    <property type="protein sequence ID" value="AFP83496.1"/>
    <property type="molecule type" value="Genomic_DNA"/>
</dbReference>
<dbReference type="SUPFAM" id="SSF89550">
    <property type="entry name" value="PHP domain-like"/>
    <property type="match status" value="1"/>
</dbReference>
<dbReference type="Pfam" id="PF07733">
    <property type="entry name" value="DNA_pol3_alpha"/>
    <property type="match status" value="1"/>
</dbReference>
<proteinExistence type="predicted"/>
<dbReference type="KEGG" id="cru:A33U_022"/>
<dbReference type="InterPro" id="IPR041931">
    <property type="entry name" value="DNA_pol3_alpha_thumb_dom"/>
</dbReference>
<dbReference type="NCBIfam" id="TIGR00594">
    <property type="entry name" value="polc"/>
    <property type="match status" value="1"/>
</dbReference>
<dbReference type="InterPro" id="IPR004013">
    <property type="entry name" value="PHP_dom"/>
</dbReference>
<keyword evidence="5" id="KW-0235">DNA replication</keyword>
<gene>
    <name evidence="9" type="primary">dnaE</name>
    <name evidence="9" type="ORF">A33U_022</name>
</gene>
<evidence type="ECO:0000256" key="5">
    <source>
        <dbReference type="ARBA" id="ARBA00022705"/>
    </source>
</evidence>
<dbReference type="HOGENOM" id="CLU_001600_2_0_6"/>
<evidence type="ECO:0000256" key="2">
    <source>
        <dbReference type="ARBA" id="ARBA00019114"/>
    </source>
</evidence>
<accession>J7GVU3</accession>
<name>J7GVU3_CARRU</name>
<dbReference type="OrthoDB" id="9803237at2"/>
<dbReference type="Pfam" id="PF17657">
    <property type="entry name" value="DNA_pol3_finger"/>
    <property type="match status" value="1"/>
</dbReference>
<dbReference type="RefSeq" id="WP_014886797.1">
    <property type="nucleotide sequence ID" value="NC_018414.1"/>
</dbReference>
<dbReference type="InterPro" id="IPR003141">
    <property type="entry name" value="Pol/His_phosphatase_N"/>
</dbReference>
<evidence type="ECO:0000256" key="1">
    <source>
        <dbReference type="ARBA" id="ARBA00012417"/>
    </source>
</evidence>
<dbReference type="AlphaFoldDB" id="J7GVU3"/>
<dbReference type="PANTHER" id="PTHR32294:SF0">
    <property type="entry name" value="DNA POLYMERASE III SUBUNIT ALPHA"/>
    <property type="match status" value="1"/>
</dbReference>
<dbReference type="SMART" id="SM00481">
    <property type="entry name" value="POLIIIAc"/>
    <property type="match status" value="1"/>
</dbReference>
<dbReference type="PATRIC" id="fig|1202536.3.peg.21"/>
<protein>
    <recommendedName>
        <fullName evidence="2">DNA polymerase III subunit alpha</fullName>
        <ecNumber evidence="1">2.7.7.7</ecNumber>
    </recommendedName>
</protein>
<comment type="catalytic activity">
    <reaction evidence="7">
        <text>DNA(n) + a 2'-deoxyribonucleoside 5'-triphosphate = DNA(n+1) + diphosphate</text>
        <dbReference type="Rhea" id="RHEA:22508"/>
        <dbReference type="Rhea" id="RHEA-COMP:17339"/>
        <dbReference type="Rhea" id="RHEA-COMP:17340"/>
        <dbReference type="ChEBI" id="CHEBI:33019"/>
        <dbReference type="ChEBI" id="CHEBI:61560"/>
        <dbReference type="ChEBI" id="CHEBI:173112"/>
        <dbReference type="EC" id="2.7.7.7"/>
    </reaction>
</comment>
<keyword evidence="6" id="KW-0239">DNA-directed DNA polymerase</keyword>
<dbReference type="STRING" id="1202536.A33U_022"/>
<dbReference type="InterPro" id="IPR040982">
    <property type="entry name" value="DNA_pol3_finger"/>
</dbReference>
<dbReference type="EC" id="2.7.7.7" evidence="1"/>
<dbReference type="GO" id="GO:0008408">
    <property type="term" value="F:3'-5' exonuclease activity"/>
    <property type="evidence" value="ECO:0007669"/>
    <property type="project" value="InterPro"/>
</dbReference>
<evidence type="ECO:0000256" key="3">
    <source>
        <dbReference type="ARBA" id="ARBA00022679"/>
    </source>
</evidence>
<dbReference type="InterPro" id="IPR004805">
    <property type="entry name" value="DnaE2/DnaE/PolC"/>
</dbReference>
<dbReference type="Proteomes" id="UP000003932">
    <property type="component" value="Chromosome"/>
</dbReference>
<evidence type="ECO:0000313" key="9">
    <source>
        <dbReference type="EMBL" id="AFP83496.1"/>
    </source>
</evidence>
<dbReference type="GO" id="GO:0006260">
    <property type="term" value="P:DNA replication"/>
    <property type="evidence" value="ECO:0007669"/>
    <property type="project" value="UniProtKB-KW"/>
</dbReference>
<dbReference type="InterPro" id="IPR029460">
    <property type="entry name" value="DNAPol_HHH"/>
</dbReference>
<dbReference type="PANTHER" id="PTHR32294">
    <property type="entry name" value="DNA POLYMERASE III SUBUNIT ALPHA"/>
    <property type="match status" value="1"/>
</dbReference>
<reference evidence="9 10" key="1">
    <citation type="journal article" date="2012" name="Mol. Biol. Evol.">
        <title>Genome reduction and co-evolution between the primary and secondary bacterial symbionts of psyllids.</title>
        <authorList>
            <person name="Sloan D.B."/>
            <person name="Moran N.A."/>
        </authorList>
    </citation>
    <scope>NUCLEOTIDE SEQUENCE [LARGE SCALE GENOMIC DNA]</scope>
    <source>
        <strain evidence="9 10">CE</strain>
    </source>
</reference>
<keyword evidence="3" id="KW-0808">Transferase</keyword>
<dbReference type="Gene3D" id="3.20.20.140">
    <property type="entry name" value="Metal-dependent hydrolases"/>
    <property type="match status" value="1"/>
</dbReference>
<evidence type="ECO:0000256" key="7">
    <source>
        <dbReference type="ARBA" id="ARBA00049244"/>
    </source>
</evidence>
<dbReference type="InterPro" id="IPR011708">
    <property type="entry name" value="DNA_pol3_alpha_NTPase_dom"/>
</dbReference>
<dbReference type="GO" id="GO:0003887">
    <property type="term" value="F:DNA-directed DNA polymerase activity"/>
    <property type="evidence" value="ECO:0007669"/>
    <property type="project" value="UniProtKB-KW"/>
</dbReference>
<dbReference type="Pfam" id="PF02811">
    <property type="entry name" value="PHP"/>
    <property type="match status" value="1"/>
</dbReference>
<evidence type="ECO:0000256" key="6">
    <source>
        <dbReference type="ARBA" id="ARBA00022932"/>
    </source>
</evidence>
<evidence type="ECO:0000313" key="10">
    <source>
        <dbReference type="Proteomes" id="UP000003932"/>
    </source>
</evidence>
<organism evidence="9 10">
    <name type="scientific">Candidatus Carsonella ruddii CE isolate Thao2000</name>
    <dbReference type="NCBI Taxonomy" id="1202536"/>
    <lineage>
        <taxon>Bacteria</taxon>
        <taxon>Pseudomonadati</taxon>
        <taxon>Pseudomonadota</taxon>
        <taxon>Gammaproteobacteria</taxon>
        <taxon>Oceanospirillales</taxon>
        <taxon>Halomonadaceae</taxon>
        <taxon>Zymobacter group</taxon>
        <taxon>Candidatus Carsonella</taxon>
    </lineage>
</organism>
<evidence type="ECO:0000259" key="8">
    <source>
        <dbReference type="SMART" id="SM00481"/>
    </source>
</evidence>
<dbReference type="Gene3D" id="1.10.10.1600">
    <property type="entry name" value="Bacterial DNA polymerase III alpha subunit, thumb domain"/>
    <property type="match status" value="1"/>
</dbReference>
<dbReference type="Pfam" id="PF14579">
    <property type="entry name" value="HHH_6"/>
    <property type="match status" value="1"/>
</dbReference>
<dbReference type="InterPro" id="IPR016195">
    <property type="entry name" value="Pol/histidinol_Pase-like"/>
</dbReference>
<evidence type="ECO:0000256" key="4">
    <source>
        <dbReference type="ARBA" id="ARBA00022695"/>
    </source>
</evidence>